<evidence type="ECO:0000313" key="3">
    <source>
        <dbReference type="Proteomes" id="UP000193240"/>
    </source>
</evidence>
<keyword evidence="3" id="KW-1185">Reference proteome</keyword>
<feature type="compositionally biased region" description="Polar residues" evidence="1">
    <location>
        <begin position="454"/>
        <end position="466"/>
    </location>
</feature>
<feature type="compositionally biased region" description="Basic and acidic residues" evidence="1">
    <location>
        <begin position="694"/>
        <end position="708"/>
    </location>
</feature>
<evidence type="ECO:0000313" key="2">
    <source>
        <dbReference type="EMBL" id="OSS54132.1"/>
    </source>
</evidence>
<feature type="compositionally biased region" description="Basic residues" evidence="1">
    <location>
        <begin position="682"/>
        <end position="693"/>
    </location>
</feature>
<reference evidence="2 3" key="1">
    <citation type="journal article" date="2017" name="Genome Announc.">
        <title>Genome sequence of the saprophytic ascomycete Epicoccum nigrum ICMP 19927 strain isolated from New Zealand.</title>
        <authorList>
            <person name="Fokin M."/>
            <person name="Fleetwood D."/>
            <person name="Weir B.S."/>
            <person name="Villas-Boas S.G."/>
        </authorList>
    </citation>
    <scope>NUCLEOTIDE SEQUENCE [LARGE SCALE GENOMIC DNA]</scope>
    <source>
        <strain evidence="2 3">ICMP 19927</strain>
    </source>
</reference>
<feature type="region of interest" description="Disordered" evidence="1">
    <location>
        <begin position="454"/>
        <end position="514"/>
    </location>
</feature>
<feature type="compositionally biased region" description="Basic and acidic residues" evidence="1">
    <location>
        <begin position="803"/>
        <end position="824"/>
    </location>
</feature>
<feature type="compositionally biased region" description="Polar residues" evidence="1">
    <location>
        <begin position="499"/>
        <end position="510"/>
    </location>
</feature>
<feature type="region of interest" description="Disordered" evidence="1">
    <location>
        <begin position="1"/>
        <end position="131"/>
    </location>
</feature>
<dbReference type="OMA" id="RRTWNSW"/>
<accession>A0A1Y2MDR3</accession>
<feature type="compositionally biased region" description="Basic and acidic residues" evidence="1">
    <location>
        <begin position="349"/>
        <end position="358"/>
    </location>
</feature>
<feature type="compositionally biased region" description="Low complexity" evidence="1">
    <location>
        <begin position="600"/>
        <end position="614"/>
    </location>
</feature>
<dbReference type="Proteomes" id="UP000193240">
    <property type="component" value="Unassembled WGS sequence"/>
</dbReference>
<dbReference type="InParanoid" id="A0A1Y2MDR3"/>
<feature type="region of interest" description="Disordered" evidence="1">
    <location>
        <begin position="573"/>
        <end position="708"/>
    </location>
</feature>
<dbReference type="AlphaFoldDB" id="A0A1Y2MDR3"/>
<feature type="region of interest" description="Disordered" evidence="1">
    <location>
        <begin position="851"/>
        <end position="883"/>
    </location>
</feature>
<feature type="compositionally biased region" description="Basic residues" evidence="1">
    <location>
        <begin position="590"/>
        <end position="599"/>
    </location>
</feature>
<dbReference type="EMBL" id="KZ107838">
    <property type="protein sequence ID" value="OSS54132.1"/>
    <property type="molecule type" value="Genomic_DNA"/>
</dbReference>
<feature type="compositionally biased region" description="Polar residues" evidence="1">
    <location>
        <begin position="851"/>
        <end position="866"/>
    </location>
</feature>
<feature type="region of interest" description="Disordered" evidence="1">
    <location>
        <begin position="213"/>
        <end position="250"/>
    </location>
</feature>
<feature type="compositionally biased region" description="Basic residues" evidence="1">
    <location>
        <begin position="108"/>
        <end position="126"/>
    </location>
</feature>
<feature type="compositionally biased region" description="Basic and acidic residues" evidence="1">
    <location>
        <begin position="774"/>
        <end position="783"/>
    </location>
</feature>
<proteinExistence type="predicted"/>
<evidence type="ECO:0000256" key="1">
    <source>
        <dbReference type="SAM" id="MobiDB-lite"/>
    </source>
</evidence>
<protein>
    <submittedName>
        <fullName evidence="2">Uncharacterized protein</fullName>
    </submittedName>
</protein>
<name>A0A1Y2MDR3_EPING</name>
<feature type="compositionally biased region" description="Basic and acidic residues" evidence="1">
    <location>
        <begin position="56"/>
        <end position="65"/>
    </location>
</feature>
<dbReference type="STRING" id="105696.A0A1Y2MDR3"/>
<feature type="compositionally biased region" description="Polar residues" evidence="1">
    <location>
        <begin position="19"/>
        <end position="40"/>
    </location>
</feature>
<feature type="region of interest" description="Disordered" evidence="1">
    <location>
        <begin position="313"/>
        <end position="358"/>
    </location>
</feature>
<feature type="compositionally biased region" description="Polar residues" evidence="1">
    <location>
        <begin position="653"/>
        <end position="671"/>
    </location>
</feature>
<gene>
    <name evidence="2" type="ORF">B5807_01807</name>
</gene>
<feature type="compositionally biased region" description="Basic and acidic residues" evidence="1">
    <location>
        <begin position="1"/>
        <end position="17"/>
    </location>
</feature>
<sequence length="998" mass="110951">MFSQIKDRVGRRNKVDEQTVPQHNRLSKPRTNTNSKTASPIVNKDTPFTDSPRYTDLNEKSRQQIRDAFSPISKEAGSGIWSEQDVFDTEPVAEGRGRRSAAVSRSNSRTHSRSHSALRSFVRSRRSSTATLKNLPESKTSLVSASQTDVEAAIRLLQEVKRNASPEELAALRDALERPTESSAAIADLEYDRSSPEISGIPARRKSLVHTPGIATRTPKPERHRRTWNSWKAPPIRPGDEHKWQAPQKGPSPLDRFVALDLADTTTALTPGDLDYAPALLGYQPGTLMIVNGAPSPAASTVEVTRIVQAPEKNDYFSRAEPGPSPLAESSEKKHSKPRSMSAVGVREMQQRKTSDPAVEEKIPITYVKPDFKPKKRPQSIAVSTRRSSQSADTLARDYQAYIPYSPFGTQKTFYNDWQDHEYSTDELFLGDLTPSPQSEELVELSATITNIAEFSPPSTASSTDAIKTPKDQTFRPSPKTLRTSDSGYSSISSSGSSVNAATNEQQQHPRSLRVVIPPHAVLSASRRPTVADLAERFEQSLLATAPRPAHGRTLSLDIPRGMAELPSMDLVVAPNTPQSTTTGKPERRQTRRLQKRRPSQPQVPVVQSDQPSRGVVPEVPEDVRAKFTRRMSATPGMECLTRTYPSKDHTNSAESRTSLSTIGPISSPTQLEPDHVPTRPSRGRRMSFFRRKSWAEKKDKGKEDELPSPKVLDLGTIAVSLGASPYDPSMFGSFQPKEMVENPTHPHQLGNARSHSRSRSAMSMSSDTAAEYARMRSKDRGVLPETEVVQMPHHQRKPRRMPKMEIGEGARSKRRPQDFHLDETPPMPTIDHAKYAAPLSAKPRLENASTHLANQSRQRANSRPQSPLRPDHTRPPSAHRNVDWEHKVDWEKHALQWSQRRKSIGEHLRPRPIVEAVENMAPSPAPRARPTSYTAQELTTLGRYSGGLDYDHEGRGQIGGSAGTRQLHSYTAPKSMHFKQSYGVDLSDVPIFVTRES</sequence>
<organism evidence="2 3">
    <name type="scientific">Epicoccum nigrum</name>
    <name type="common">Soil fungus</name>
    <name type="synonym">Epicoccum purpurascens</name>
    <dbReference type="NCBI Taxonomy" id="105696"/>
    <lineage>
        <taxon>Eukaryota</taxon>
        <taxon>Fungi</taxon>
        <taxon>Dikarya</taxon>
        <taxon>Ascomycota</taxon>
        <taxon>Pezizomycotina</taxon>
        <taxon>Dothideomycetes</taxon>
        <taxon>Pleosporomycetidae</taxon>
        <taxon>Pleosporales</taxon>
        <taxon>Pleosporineae</taxon>
        <taxon>Didymellaceae</taxon>
        <taxon>Epicoccum</taxon>
    </lineage>
</organism>
<feature type="region of interest" description="Disordered" evidence="1">
    <location>
        <begin position="738"/>
        <end position="832"/>
    </location>
</feature>
<feature type="compositionally biased region" description="Basic and acidic residues" evidence="1">
    <location>
        <begin position="870"/>
        <end position="883"/>
    </location>
</feature>
<feature type="compositionally biased region" description="Low complexity" evidence="1">
    <location>
        <begin position="485"/>
        <end position="498"/>
    </location>
</feature>